<organism evidence="2 3">
    <name type="scientific">Trichogramma kaykai</name>
    <dbReference type="NCBI Taxonomy" id="54128"/>
    <lineage>
        <taxon>Eukaryota</taxon>
        <taxon>Metazoa</taxon>
        <taxon>Ecdysozoa</taxon>
        <taxon>Arthropoda</taxon>
        <taxon>Hexapoda</taxon>
        <taxon>Insecta</taxon>
        <taxon>Pterygota</taxon>
        <taxon>Neoptera</taxon>
        <taxon>Endopterygota</taxon>
        <taxon>Hymenoptera</taxon>
        <taxon>Apocrita</taxon>
        <taxon>Proctotrupomorpha</taxon>
        <taxon>Chalcidoidea</taxon>
        <taxon>Trichogrammatidae</taxon>
        <taxon>Trichogramma</taxon>
    </lineage>
</organism>
<evidence type="ECO:0000256" key="1">
    <source>
        <dbReference type="SAM" id="MobiDB-lite"/>
    </source>
</evidence>
<dbReference type="EMBL" id="JBJJXI010000116">
    <property type="protein sequence ID" value="KAL3390639.1"/>
    <property type="molecule type" value="Genomic_DNA"/>
</dbReference>
<sequence length="133" mass="15065">MPCIATYHRWAAFELLRPETAKGYNEQDTCPRVQSSSTRAKPTEEISSRANTETVSTIKVILFDTSIRGKFQSVGDEEQEEADEEDALVQALPDCSIEIPKCERHTLQRAHRFSCFFTTSITREDILACQSAF</sequence>
<comment type="caution">
    <text evidence="2">The sequence shown here is derived from an EMBL/GenBank/DDBJ whole genome shotgun (WGS) entry which is preliminary data.</text>
</comment>
<dbReference type="Proteomes" id="UP001627154">
    <property type="component" value="Unassembled WGS sequence"/>
</dbReference>
<name>A0ABD2WD64_9HYME</name>
<feature type="region of interest" description="Disordered" evidence="1">
    <location>
        <begin position="24"/>
        <end position="49"/>
    </location>
</feature>
<proteinExistence type="predicted"/>
<protein>
    <submittedName>
        <fullName evidence="2">Uncharacterized protein</fullName>
    </submittedName>
</protein>
<accession>A0ABD2WD64</accession>
<evidence type="ECO:0000313" key="2">
    <source>
        <dbReference type="EMBL" id="KAL3390639.1"/>
    </source>
</evidence>
<reference evidence="2 3" key="1">
    <citation type="journal article" date="2024" name="bioRxiv">
        <title>A reference genome for Trichogramma kaykai: A tiny desert-dwelling parasitoid wasp with competing sex-ratio distorters.</title>
        <authorList>
            <person name="Culotta J."/>
            <person name="Lindsey A.R."/>
        </authorList>
    </citation>
    <scope>NUCLEOTIDE SEQUENCE [LARGE SCALE GENOMIC DNA]</scope>
    <source>
        <strain evidence="2 3">KSX58</strain>
    </source>
</reference>
<gene>
    <name evidence="2" type="ORF">TKK_014382</name>
</gene>
<dbReference type="AlphaFoldDB" id="A0ABD2WD64"/>
<evidence type="ECO:0000313" key="3">
    <source>
        <dbReference type="Proteomes" id="UP001627154"/>
    </source>
</evidence>
<feature type="compositionally biased region" description="Polar residues" evidence="1">
    <location>
        <begin position="26"/>
        <end position="40"/>
    </location>
</feature>
<keyword evidence="3" id="KW-1185">Reference proteome</keyword>